<dbReference type="AlphaFoldDB" id="A0A4R4D3F9"/>
<sequence>MPILTRSLDLPPSPIAVLRQTGTGRSPPGLLLCLGVTLAAMALEHAEAALLGRAWLEALVLAILLGAATRTAWTSAVPWQPGIDFSAQEQQGSRDVLTPIIQPNPLQ</sequence>
<proteinExistence type="predicted"/>
<gene>
    <name evidence="2" type="ORF">EXY23_24700</name>
</gene>
<dbReference type="EMBL" id="SKBM01000039">
    <property type="protein sequence ID" value="TCZ53397.1"/>
    <property type="molecule type" value="Genomic_DNA"/>
</dbReference>
<keyword evidence="3" id="KW-1185">Reference proteome</keyword>
<evidence type="ECO:0000313" key="2">
    <source>
        <dbReference type="EMBL" id="TCZ53397.1"/>
    </source>
</evidence>
<feature type="region of interest" description="Disordered" evidence="1">
    <location>
        <begin position="88"/>
        <end position="107"/>
    </location>
</feature>
<organism evidence="2 3">
    <name type="scientific">Roseicella aquatilis</name>
    <dbReference type="NCBI Taxonomy" id="2527868"/>
    <lineage>
        <taxon>Bacteria</taxon>
        <taxon>Pseudomonadati</taxon>
        <taxon>Pseudomonadota</taxon>
        <taxon>Alphaproteobacteria</taxon>
        <taxon>Acetobacterales</taxon>
        <taxon>Roseomonadaceae</taxon>
        <taxon>Roseicella</taxon>
    </lineage>
</organism>
<dbReference type="OrthoDB" id="5393513at2"/>
<reference evidence="2 3" key="1">
    <citation type="submission" date="2019-03" db="EMBL/GenBank/DDBJ databases">
        <title>Paracraurococcus aquatilis NE82 genome sequence.</title>
        <authorList>
            <person name="Zhao Y."/>
            <person name="Du Z."/>
        </authorList>
    </citation>
    <scope>NUCLEOTIDE SEQUENCE [LARGE SCALE GENOMIC DNA]</scope>
    <source>
        <strain evidence="2 3">NE82</strain>
    </source>
</reference>
<dbReference type="RefSeq" id="WP_132296360.1">
    <property type="nucleotide sequence ID" value="NZ_SKBM01000039.1"/>
</dbReference>
<comment type="caution">
    <text evidence="2">The sequence shown here is derived from an EMBL/GenBank/DDBJ whole genome shotgun (WGS) entry which is preliminary data.</text>
</comment>
<evidence type="ECO:0000256" key="1">
    <source>
        <dbReference type="SAM" id="MobiDB-lite"/>
    </source>
</evidence>
<dbReference type="Proteomes" id="UP000295023">
    <property type="component" value="Unassembled WGS sequence"/>
</dbReference>
<protein>
    <submittedName>
        <fullName evidence="2">Uncharacterized protein</fullName>
    </submittedName>
</protein>
<name>A0A4R4D3F9_9PROT</name>
<accession>A0A4R4D3F9</accession>
<evidence type="ECO:0000313" key="3">
    <source>
        <dbReference type="Proteomes" id="UP000295023"/>
    </source>
</evidence>